<proteinExistence type="predicted"/>
<feature type="transmembrane region" description="Helical" evidence="2">
    <location>
        <begin position="289"/>
        <end position="310"/>
    </location>
</feature>
<name>A0AAW0CIT0_9AGAR</name>
<keyword evidence="2" id="KW-0472">Membrane</keyword>
<dbReference type="AlphaFoldDB" id="A0AAW0CIT0"/>
<feature type="region of interest" description="Disordered" evidence="1">
    <location>
        <begin position="1"/>
        <end position="31"/>
    </location>
</feature>
<evidence type="ECO:0000313" key="4">
    <source>
        <dbReference type="EMBL" id="KAK7038186.1"/>
    </source>
</evidence>
<gene>
    <name evidence="4" type="ORF">R3P38DRAFT_2696765</name>
</gene>
<dbReference type="PANTHER" id="PTHR34814:SF1">
    <property type="entry name" value="NITROSOGUANIDINE RESISTANCE PROTEIN SNG1"/>
    <property type="match status" value="1"/>
</dbReference>
<reference evidence="4 5" key="1">
    <citation type="journal article" date="2024" name="J Genomics">
        <title>Draft genome sequencing and assembly of Favolaschia claudopus CIRM-BRFM 2984 isolated from oak limbs.</title>
        <authorList>
            <person name="Navarro D."/>
            <person name="Drula E."/>
            <person name="Chaduli D."/>
            <person name="Cazenave R."/>
            <person name="Ahrendt S."/>
            <person name="Wang J."/>
            <person name="Lipzen A."/>
            <person name="Daum C."/>
            <person name="Barry K."/>
            <person name="Grigoriev I.V."/>
            <person name="Favel A."/>
            <person name="Rosso M.N."/>
            <person name="Martin F."/>
        </authorList>
    </citation>
    <scope>NUCLEOTIDE SEQUENCE [LARGE SCALE GENOMIC DNA]</scope>
    <source>
        <strain evidence="4 5">CIRM-BRFM 2984</strain>
    </source>
</reference>
<dbReference type="EMBL" id="JAWWNJ010000017">
    <property type="protein sequence ID" value="KAK7038186.1"/>
    <property type="molecule type" value="Genomic_DNA"/>
</dbReference>
<evidence type="ECO:0000259" key="3">
    <source>
        <dbReference type="Pfam" id="PF12051"/>
    </source>
</evidence>
<dbReference type="GO" id="GO:0016020">
    <property type="term" value="C:membrane"/>
    <property type="evidence" value="ECO:0007669"/>
    <property type="project" value="TreeGrafter"/>
</dbReference>
<keyword evidence="5" id="KW-1185">Reference proteome</keyword>
<feature type="transmembrane region" description="Helical" evidence="2">
    <location>
        <begin position="248"/>
        <end position="268"/>
    </location>
</feature>
<feature type="transmembrane region" description="Helical" evidence="2">
    <location>
        <begin position="360"/>
        <end position="380"/>
    </location>
</feature>
<dbReference type="InterPro" id="IPR053001">
    <property type="entry name" value="MNNG_permease-like"/>
</dbReference>
<keyword evidence="2" id="KW-0812">Transmembrane</keyword>
<dbReference type="Pfam" id="PF12051">
    <property type="entry name" value="DUF3533"/>
    <property type="match status" value="1"/>
</dbReference>
<accession>A0AAW0CIT0</accession>
<sequence>MDKMPARVTSTSSSEATIDRDEPSSSHATSSPLPFSAQFFDKSPQAAAARAIYLKTIFGGVMAICIAIFAVFPIYWGSLWSTPHHPLPGWIVDFDGGAIGQTVSAALSNIRAGTNGVSWQVVSAGNFPRGISDLQTAIVQEKTWYAVAINAGASDDLFAAVSAANASHDSSLAITFMGSEARNENIFRIHSRIVSAELQAITHEFALQFTKNISSSANVATLLSTAPQLVTRPIYFTTENLRPFDVPVASAVTFVGLIYVLILAFFIVNVSAAAREASGLEKTLTLGSLIRIRLITSVAAYFFVSLFYTLLSRAFQLPFNRHFGSAGFVIFWMLNWIGMLACGLALDAVLPLLTVRFTPFFLILWIITNVSVSIFPLQVLPHVYRYGYAFPFYNISRAVRAIVFGTKNDLGVNFGILIAWVAVSCTSLPLIQWLVRRRAIAVQGRTKAI</sequence>
<keyword evidence="2" id="KW-1133">Transmembrane helix</keyword>
<evidence type="ECO:0000256" key="2">
    <source>
        <dbReference type="SAM" id="Phobius"/>
    </source>
</evidence>
<organism evidence="4 5">
    <name type="scientific">Favolaschia claudopus</name>
    <dbReference type="NCBI Taxonomy" id="2862362"/>
    <lineage>
        <taxon>Eukaryota</taxon>
        <taxon>Fungi</taxon>
        <taxon>Dikarya</taxon>
        <taxon>Basidiomycota</taxon>
        <taxon>Agaricomycotina</taxon>
        <taxon>Agaricomycetes</taxon>
        <taxon>Agaricomycetidae</taxon>
        <taxon>Agaricales</taxon>
        <taxon>Marasmiineae</taxon>
        <taxon>Mycenaceae</taxon>
        <taxon>Favolaschia</taxon>
    </lineage>
</organism>
<evidence type="ECO:0000256" key="1">
    <source>
        <dbReference type="SAM" id="MobiDB-lite"/>
    </source>
</evidence>
<dbReference type="Proteomes" id="UP001362999">
    <property type="component" value="Unassembled WGS sequence"/>
</dbReference>
<dbReference type="PANTHER" id="PTHR34814">
    <property type="entry name" value="NITROSOGUANIDINE RESISTANCE PROTEIN SNG1"/>
    <property type="match status" value="1"/>
</dbReference>
<feature type="domain" description="DUF3533" evidence="3">
    <location>
        <begin position="61"/>
        <end position="425"/>
    </location>
</feature>
<dbReference type="InterPro" id="IPR022703">
    <property type="entry name" value="DUF3533"/>
</dbReference>
<feature type="transmembrane region" description="Helical" evidence="2">
    <location>
        <begin position="330"/>
        <end position="353"/>
    </location>
</feature>
<evidence type="ECO:0000313" key="5">
    <source>
        <dbReference type="Proteomes" id="UP001362999"/>
    </source>
</evidence>
<feature type="transmembrane region" description="Helical" evidence="2">
    <location>
        <begin position="52"/>
        <end position="76"/>
    </location>
</feature>
<feature type="transmembrane region" description="Helical" evidence="2">
    <location>
        <begin position="414"/>
        <end position="435"/>
    </location>
</feature>
<comment type="caution">
    <text evidence="4">The sequence shown here is derived from an EMBL/GenBank/DDBJ whole genome shotgun (WGS) entry which is preliminary data.</text>
</comment>
<protein>
    <submittedName>
        <fullName evidence="4">DUF3533 domain-containing protein</fullName>
    </submittedName>
</protein>